<dbReference type="AlphaFoldDB" id="A0A143PMT1"/>
<accession>A0A143PMT1</accession>
<reference evidence="3" key="2">
    <citation type="submission" date="2016-04" db="EMBL/GenBank/DDBJ databases">
        <title>First Complete Genome Sequence of a Subdivision 6 Acidobacterium.</title>
        <authorList>
            <person name="Huang S."/>
            <person name="Vieira S."/>
            <person name="Bunk B."/>
            <person name="Riedel T."/>
            <person name="Sproeer C."/>
            <person name="Overmann J."/>
        </authorList>
    </citation>
    <scope>NUCLEOTIDE SEQUENCE [LARGE SCALE GENOMIC DNA]</scope>
    <source>
        <strain evidence="3">DSM 100886 HEG_-6_39</strain>
    </source>
</reference>
<proteinExistence type="predicted"/>
<feature type="region of interest" description="Disordered" evidence="1">
    <location>
        <begin position="137"/>
        <end position="156"/>
    </location>
</feature>
<evidence type="ECO:0000256" key="1">
    <source>
        <dbReference type="SAM" id="MobiDB-lite"/>
    </source>
</evidence>
<keyword evidence="3" id="KW-1185">Reference proteome</keyword>
<dbReference type="EMBL" id="CP015136">
    <property type="protein sequence ID" value="AMY09513.1"/>
    <property type="molecule type" value="Genomic_DNA"/>
</dbReference>
<feature type="compositionally biased region" description="Basic and acidic residues" evidence="1">
    <location>
        <begin position="141"/>
        <end position="156"/>
    </location>
</feature>
<evidence type="ECO:0000313" key="2">
    <source>
        <dbReference type="EMBL" id="AMY09513.1"/>
    </source>
</evidence>
<dbReference type="Proteomes" id="UP000076079">
    <property type="component" value="Chromosome"/>
</dbReference>
<protein>
    <submittedName>
        <fullName evidence="2">Uncharacterized protein</fullName>
    </submittedName>
</protein>
<evidence type="ECO:0000313" key="3">
    <source>
        <dbReference type="Proteomes" id="UP000076079"/>
    </source>
</evidence>
<name>A0A143PMT1_LUTPR</name>
<dbReference type="KEGG" id="abac:LuPra_02730"/>
<reference evidence="2 3" key="1">
    <citation type="journal article" date="2016" name="Genome Announc.">
        <title>First Complete Genome Sequence of a Subdivision 6 Acidobacterium Strain.</title>
        <authorList>
            <person name="Huang S."/>
            <person name="Vieira S."/>
            <person name="Bunk B."/>
            <person name="Riedel T."/>
            <person name="Sproer C."/>
            <person name="Overmann J."/>
        </authorList>
    </citation>
    <scope>NUCLEOTIDE SEQUENCE [LARGE SCALE GENOMIC DNA]</scope>
    <source>
        <strain evidence="3">DSM 100886 HEG_-6_39</strain>
    </source>
</reference>
<dbReference type="STRING" id="1855912.LuPra_02730"/>
<sequence>MAKQLRVRWHSARPYQLTGVVEVFATQGVVAARMLAGSIKSSVGVHLGVRISAAMVCKSLCVSCLQLLRSTPAASTIRPELSIGVHGSPWTSGPSVSNASRSALRWPPFPVDLPSSATTWGYFWGYGPIWGYRRPGGIGSRDQHDPSPHPDPAREGPRLLVELARTRTPYKDATAVGGGSGHADHRIRLCEGVHAIGSSARPRLSSRRCWSNGYAPRATSAVFRSRPLPFAKH</sequence>
<organism evidence="2 3">
    <name type="scientific">Luteitalea pratensis</name>
    <dbReference type="NCBI Taxonomy" id="1855912"/>
    <lineage>
        <taxon>Bacteria</taxon>
        <taxon>Pseudomonadati</taxon>
        <taxon>Acidobacteriota</taxon>
        <taxon>Vicinamibacteria</taxon>
        <taxon>Vicinamibacterales</taxon>
        <taxon>Vicinamibacteraceae</taxon>
        <taxon>Luteitalea</taxon>
    </lineage>
</organism>
<gene>
    <name evidence="2" type="ORF">LuPra_02730</name>
</gene>